<dbReference type="InterPro" id="IPR012340">
    <property type="entry name" value="NA-bd_OB-fold"/>
</dbReference>
<sequence length="160" mass="17822">MPRHSGGSSKRKSDDLISNYIYDLKQLKKDEELDDEIYVARVIKTVGNARIEVVYSRGDKVFVEQAKIPGRFTGRAKKSMLVIPGVFILVAKTGVVGALALEMVAMVSREDLSKIEELTFIHPNITSLVTDQTDLTTRTTANEGGFEFEGREEEINVDDV</sequence>
<keyword evidence="1" id="KW-0812">Transmembrane</keyword>
<name>A0A6C0CH90_9ZZZZ</name>
<keyword evidence="1" id="KW-1133">Transmembrane helix</keyword>
<feature type="transmembrane region" description="Helical" evidence="1">
    <location>
        <begin position="81"/>
        <end position="101"/>
    </location>
</feature>
<evidence type="ECO:0000313" key="2">
    <source>
        <dbReference type="EMBL" id="QHT03210.1"/>
    </source>
</evidence>
<proteinExistence type="predicted"/>
<evidence type="ECO:0008006" key="3">
    <source>
        <dbReference type="Google" id="ProtNLM"/>
    </source>
</evidence>
<dbReference type="EMBL" id="MN739407">
    <property type="protein sequence ID" value="QHT03210.1"/>
    <property type="molecule type" value="Genomic_DNA"/>
</dbReference>
<keyword evidence="1" id="KW-0472">Membrane</keyword>
<evidence type="ECO:0000256" key="1">
    <source>
        <dbReference type="SAM" id="Phobius"/>
    </source>
</evidence>
<dbReference type="Gene3D" id="2.40.50.140">
    <property type="entry name" value="Nucleic acid-binding proteins"/>
    <property type="match status" value="1"/>
</dbReference>
<organism evidence="2">
    <name type="scientific">viral metagenome</name>
    <dbReference type="NCBI Taxonomy" id="1070528"/>
    <lineage>
        <taxon>unclassified sequences</taxon>
        <taxon>metagenomes</taxon>
        <taxon>organismal metagenomes</taxon>
    </lineage>
</organism>
<dbReference type="AlphaFoldDB" id="A0A6C0CH90"/>
<accession>A0A6C0CH90</accession>
<protein>
    <recommendedName>
        <fullName evidence="3">S1-like domain-containing protein</fullName>
    </recommendedName>
</protein>
<reference evidence="2" key="1">
    <citation type="journal article" date="2020" name="Nature">
        <title>Giant virus diversity and host interactions through global metagenomics.</title>
        <authorList>
            <person name="Schulz F."/>
            <person name="Roux S."/>
            <person name="Paez-Espino D."/>
            <person name="Jungbluth S."/>
            <person name="Walsh D.A."/>
            <person name="Denef V.J."/>
            <person name="McMahon K.D."/>
            <person name="Konstantinidis K.T."/>
            <person name="Eloe-Fadrosh E.A."/>
            <person name="Kyrpides N.C."/>
            <person name="Woyke T."/>
        </authorList>
    </citation>
    <scope>NUCLEOTIDE SEQUENCE</scope>
    <source>
        <strain evidence="2">GVMAG-M-3300020728-1</strain>
    </source>
</reference>